<dbReference type="PANTHER" id="PTHR23360:SF37">
    <property type="entry name" value="G-PROTEIN COUPLED RECEPTORS FAMILY 1 PROFILE DOMAIN-CONTAINING PROTEIN"/>
    <property type="match status" value="1"/>
</dbReference>
<keyword evidence="2" id="KW-0812">Transmembrane</keyword>
<dbReference type="EnsemblMetazoa" id="PPA11517.1">
    <property type="protein sequence ID" value="PPA11517.1"/>
    <property type="gene ID" value="WBGene00101071"/>
</dbReference>
<dbReference type="AlphaFoldDB" id="A0A2A6BHC8"/>
<organism evidence="5 6">
    <name type="scientific">Pristionchus pacificus</name>
    <name type="common">Parasitic nematode worm</name>
    <dbReference type="NCBI Taxonomy" id="54126"/>
    <lineage>
        <taxon>Eukaryota</taxon>
        <taxon>Metazoa</taxon>
        <taxon>Ecdysozoa</taxon>
        <taxon>Nematoda</taxon>
        <taxon>Chromadorea</taxon>
        <taxon>Rhabditida</taxon>
        <taxon>Rhabditina</taxon>
        <taxon>Diplogasteromorpha</taxon>
        <taxon>Diplogasteroidea</taxon>
        <taxon>Neodiplogasteridae</taxon>
        <taxon>Pristionchus</taxon>
    </lineage>
</organism>
<evidence type="ECO:0000256" key="4">
    <source>
        <dbReference type="ARBA" id="ARBA00023136"/>
    </source>
</evidence>
<dbReference type="OrthoDB" id="5869912at2759"/>
<evidence type="ECO:0000256" key="1">
    <source>
        <dbReference type="ARBA" id="ARBA00004370"/>
    </source>
</evidence>
<dbReference type="PANTHER" id="PTHR23360">
    <property type="entry name" value="G-PROTEIN COUPLED RECEPTORS FAMILY 1 PROFILE DOMAIN-CONTAINING PROTEIN-RELATED"/>
    <property type="match status" value="1"/>
</dbReference>
<dbReference type="InterPro" id="IPR019424">
    <property type="entry name" value="7TM_GPCR_Srsx"/>
</dbReference>
<dbReference type="GO" id="GO:0016020">
    <property type="term" value="C:membrane"/>
    <property type="evidence" value="ECO:0007669"/>
    <property type="project" value="UniProtKB-SubCell"/>
</dbReference>
<protein>
    <submittedName>
        <fullName evidence="5">G protein-coupled receptor</fullName>
    </submittedName>
</protein>
<dbReference type="Proteomes" id="UP000005239">
    <property type="component" value="Unassembled WGS sequence"/>
</dbReference>
<reference evidence="6" key="1">
    <citation type="journal article" date="2008" name="Nat. Genet.">
        <title>The Pristionchus pacificus genome provides a unique perspective on nematode lifestyle and parasitism.</title>
        <authorList>
            <person name="Dieterich C."/>
            <person name="Clifton S.W."/>
            <person name="Schuster L.N."/>
            <person name="Chinwalla A."/>
            <person name="Delehaunty K."/>
            <person name="Dinkelacker I."/>
            <person name="Fulton L."/>
            <person name="Fulton R."/>
            <person name="Godfrey J."/>
            <person name="Minx P."/>
            <person name="Mitreva M."/>
            <person name="Roeseler W."/>
            <person name="Tian H."/>
            <person name="Witte H."/>
            <person name="Yang S.P."/>
            <person name="Wilson R.K."/>
            <person name="Sommer R.J."/>
        </authorList>
    </citation>
    <scope>NUCLEOTIDE SEQUENCE [LARGE SCALE GENOMIC DNA]</scope>
    <source>
        <strain evidence="6">PS312</strain>
    </source>
</reference>
<evidence type="ECO:0000256" key="3">
    <source>
        <dbReference type="ARBA" id="ARBA00022989"/>
    </source>
</evidence>
<accession>A0A8R1YEI5</accession>
<sequence>IHASTSYRRQELTLEEVMNSSSSESVLPELKIRNATAVFLIVFGVFGNISFIAAVGTRREIRNKHGLHPAVIKGVAQSICLLFEALKLSKLAVAHSLTRESWFRVVFIHMIASTYQSIGIFIVGIDILISLIAPIKYFNLRNFPYLLYLQAPCVLLSAFFPIYTLSINEPDVPIGDLMAPRRKDAAMHTDGVCTKYELSDLNYGKIKEYFSANSQYQRRIVTSMVVFMFMLIPSLVCFSQSYYVHFIMSKDYRKAFLSSGIFSFVRLGRKSCERPSSTLSASMETKSRH</sequence>
<accession>A0A2A6BHC8</accession>
<dbReference type="Gene3D" id="1.20.1070.10">
    <property type="entry name" value="Rhodopsin 7-helix transmembrane proteins"/>
    <property type="match status" value="1"/>
</dbReference>
<evidence type="ECO:0000256" key="2">
    <source>
        <dbReference type="ARBA" id="ARBA00022692"/>
    </source>
</evidence>
<keyword evidence="6" id="KW-1185">Reference proteome</keyword>
<dbReference type="SMART" id="SM01381">
    <property type="entry name" value="7TM_GPCR_Srsx"/>
    <property type="match status" value="1"/>
</dbReference>
<comment type="subcellular location">
    <subcellularLocation>
        <location evidence="1">Membrane</location>
    </subcellularLocation>
</comment>
<dbReference type="InterPro" id="IPR047130">
    <property type="entry name" value="7TM_GPCR_Srsx_nematod"/>
</dbReference>
<keyword evidence="4" id="KW-0472">Membrane</keyword>
<name>A0A2A6BHC8_PRIPA</name>
<proteinExistence type="predicted"/>
<dbReference type="Pfam" id="PF10320">
    <property type="entry name" value="7TM_GPCR_Srsx"/>
    <property type="match status" value="1"/>
</dbReference>
<dbReference type="InterPro" id="IPR000276">
    <property type="entry name" value="GPCR_Rhodpsn"/>
</dbReference>
<evidence type="ECO:0000313" key="6">
    <source>
        <dbReference type="Proteomes" id="UP000005239"/>
    </source>
</evidence>
<reference evidence="5" key="2">
    <citation type="submission" date="2022-06" db="UniProtKB">
        <authorList>
            <consortium name="EnsemblMetazoa"/>
        </authorList>
    </citation>
    <scope>IDENTIFICATION</scope>
    <source>
        <strain evidence="5">PS312</strain>
    </source>
</reference>
<gene>
    <name evidence="5" type="primary">WBGene00101071</name>
</gene>
<evidence type="ECO:0000313" key="5">
    <source>
        <dbReference type="EnsemblMetazoa" id="PPA11517.1"/>
    </source>
</evidence>
<keyword evidence="3" id="KW-1133">Transmembrane helix</keyword>
<dbReference type="GO" id="GO:0004930">
    <property type="term" value="F:G protein-coupled receptor activity"/>
    <property type="evidence" value="ECO:0007669"/>
    <property type="project" value="InterPro"/>
</dbReference>